<evidence type="ECO:0000256" key="3">
    <source>
        <dbReference type="ARBA" id="ARBA00023002"/>
    </source>
</evidence>
<dbReference type="OrthoDB" id="2096480at2759"/>
<evidence type="ECO:0000313" key="5">
    <source>
        <dbReference type="EMBL" id="RFU28323.1"/>
    </source>
</evidence>
<gene>
    <name evidence="5" type="ORF">B7463_g7995</name>
</gene>
<dbReference type="AlphaFoldDB" id="A0A3E2H5I5"/>
<feature type="non-terminal residue" evidence="5">
    <location>
        <position position="149"/>
    </location>
</feature>
<accession>A0A3E2H5I5</accession>
<evidence type="ECO:0000256" key="1">
    <source>
        <dbReference type="ARBA" id="ARBA00022630"/>
    </source>
</evidence>
<dbReference type="GO" id="GO:0016491">
    <property type="term" value="F:oxidoreductase activity"/>
    <property type="evidence" value="ECO:0007669"/>
    <property type="project" value="UniProtKB-KW"/>
</dbReference>
<dbReference type="STRING" id="5539.A0A3E2H5I5"/>
<dbReference type="InterPro" id="IPR036188">
    <property type="entry name" value="FAD/NAD-bd_sf"/>
</dbReference>
<evidence type="ECO:0000313" key="6">
    <source>
        <dbReference type="Proteomes" id="UP000258309"/>
    </source>
</evidence>
<keyword evidence="3" id="KW-0560">Oxidoreductase</keyword>
<reference evidence="5 6" key="1">
    <citation type="submission" date="2018-05" db="EMBL/GenBank/DDBJ databases">
        <title>Draft genome sequence of Scytalidium lignicola DSM 105466, a ubiquitous saprotrophic fungus.</title>
        <authorList>
            <person name="Buettner E."/>
            <person name="Gebauer A.M."/>
            <person name="Hofrichter M."/>
            <person name="Liers C."/>
            <person name="Kellner H."/>
        </authorList>
    </citation>
    <scope>NUCLEOTIDE SEQUENCE [LARGE SCALE GENOMIC DNA]</scope>
    <source>
        <strain evidence="5 6">DSM 105466</strain>
    </source>
</reference>
<dbReference type="SUPFAM" id="SSF51905">
    <property type="entry name" value="FAD/NAD(P)-binding domain"/>
    <property type="match status" value="1"/>
</dbReference>
<dbReference type="Pfam" id="PF01494">
    <property type="entry name" value="FAD_binding_3"/>
    <property type="match status" value="1"/>
</dbReference>
<name>A0A3E2H5I5_SCYLI</name>
<protein>
    <recommendedName>
        <fullName evidence="4">FAD-binding domain-containing protein</fullName>
    </recommendedName>
</protein>
<evidence type="ECO:0000256" key="2">
    <source>
        <dbReference type="ARBA" id="ARBA00022827"/>
    </source>
</evidence>
<dbReference type="EMBL" id="NCSJ02000167">
    <property type="protein sequence ID" value="RFU28323.1"/>
    <property type="molecule type" value="Genomic_DNA"/>
</dbReference>
<feature type="domain" description="FAD-binding" evidence="4">
    <location>
        <begin position="2"/>
        <end position="124"/>
    </location>
</feature>
<proteinExistence type="predicted"/>
<dbReference type="Gene3D" id="3.50.50.60">
    <property type="entry name" value="FAD/NAD(P)-binding domain"/>
    <property type="match status" value="1"/>
</dbReference>
<organism evidence="5 6">
    <name type="scientific">Scytalidium lignicola</name>
    <name type="common">Hyphomycete</name>
    <dbReference type="NCBI Taxonomy" id="5539"/>
    <lineage>
        <taxon>Eukaryota</taxon>
        <taxon>Fungi</taxon>
        <taxon>Dikarya</taxon>
        <taxon>Ascomycota</taxon>
        <taxon>Pezizomycotina</taxon>
        <taxon>Leotiomycetes</taxon>
        <taxon>Leotiomycetes incertae sedis</taxon>
        <taxon>Scytalidium</taxon>
    </lineage>
</organism>
<dbReference type="Proteomes" id="UP000258309">
    <property type="component" value="Unassembled WGS sequence"/>
</dbReference>
<keyword evidence="1" id="KW-0285">Flavoprotein</keyword>
<feature type="non-terminal residue" evidence="5">
    <location>
        <position position="1"/>
    </location>
</feature>
<dbReference type="InterPro" id="IPR002938">
    <property type="entry name" value="FAD-bd"/>
</dbReference>
<keyword evidence="6" id="KW-1185">Reference proteome</keyword>
<comment type="caution">
    <text evidence="5">The sequence shown here is derived from an EMBL/GenBank/DDBJ whole genome shotgun (WGS) entry which is preliminary data.</text>
</comment>
<evidence type="ECO:0000259" key="4">
    <source>
        <dbReference type="Pfam" id="PF01494"/>
    </source>
</evidence>
<keyword evidence="2" id="KW-0274">FAD</keyword>
<dbReference type="GO" id="GO:0071949">
    <property type="term" value="F:FAD binding"/>
    <property type="evidence" value="ECO:0007669"/>
    <property type="project" value="InterPro"/>
</dbReference>
<sequence length="149" mass="16511">MGIEDEIIKNKAPPLSVSRTTWYTSLGPNGKEIISRDAWGGGVYKEEYEAVSPCAYATLPQIRLEPILKRRALELNPEGICYNTEVTEVKEESDWVVVGVIDKVNSEPRKVEARYVIGADGGRGHGLDIIVAPILERMEIDDRSILGTI</sequence>